<accession>A0A4Y9T8W4</accession>
<protein>
    <submittedName>
        <fullName evidence="2">DUF1120 domain-containing protein</fullName>
    </submittedName>
</protein>
<dbReference type="Proteomes" id="UP000297322">
    <property type="component" value="Unassembled WGS sequence"/>
</dbReference>
<dbReference type="Pfam" id="PF06551">
    <property type="entry name" value="DUF1120"/>
    <property type="match status" value="1"/>
</dbReference>
<comment type="caution">
    <text evidence="2">The sequence shown here is derived from an EMBL/GenBank/DDBJ whole genome shotgun (WGS) entry which is preliminary data.</text>
</comment>
<gene>
    <name evidence="2" type="ORF">E4T65_29730</name>
</gene>
<sequence>MKKYLAALSSTALISVAPFALATSSTDLTVTGVITPQACTPSLSGGGMVDNGKISAKDLNQDKETILPPQTLQMTIACDAPTLFALDSTDNKAGTSSNGWFGLG</sequence>
<feature type="signal peptide" evidence="1">
    <location>
        <begin position="1"/>
        <end position="22"/>
    </location>
</feature>
<reference evidence="2 3" key="1">
    <citation type="submission" date="2019-03" db="EMBL/GenBank/DDBJ databases">
        <title>Biocontrol and xenobiotic degradation properties of endophytic Pseudomonas fluorescens strain BRZ63.</title>
        <authorList>
            <person name="Chlebek D.A."/>
            <person name="Pinski A."/>
            <person name="Zur J.P."/>
            <person name="Michalska J."/>
            <person name="Hupert-Kocurek K.T."/>
        </authorList>
    </citation>
    <scope>NUCLEOTIDE SEQUENCE [LARGE SCALE GENOMIC DNA]</scope>
    <source>
        <strain evidence="2 3">BRZ63</strain>
    </source>
</reference>
<dbReference type="InterPro" id="IPR010546">
    <property type="entry name" value="DUF1120"/>
</dbReference>
<dbReference type="AlphaFoldDB" id="A0A4Y9T8W4"/>
<organism evidence="2 3">
    <name type="scientific">Pseudomonas fluorescens</name>
    <dbReference type="NCBI Taxonomy" id="294"/>
    <lineage>
        <taxon>Bacteria</taxon>
        <taxon>Pseudomonadati</taxon>
        <taxon>Pseudomonadota</taxon>
        <taxon>Gammaproteobacteria</taxon>
        <taxon>Pseudomonadales</taxon>
        <taxon>Pseudomonadaceae</taxon>
        <taxon>Pseudomonas</taxon>
    </lineage>
</organism>
<feature type="non-terminal residue" evidence="2">
    <location>
        <position position="104"/>
    </location>
</feature>
<dbReference type="RefSeq" id="WP_135197110.1">
    <property type="nucleotide sequence ID" value="NZ_SPVI01000193.1"/>
</dbReference>
<dbReference type="EMBL" id="SPVI01000193">
    <property type="protein sequence ID" value="TFW36393.1"/>
    <property type="molecule type" value="Genomic_DNA"/>
</dbReference>
<proteinExistence type="predicted"/>
<evidence type="ECO:0000313" key="2">
    <source>
        <dbReference type="EMBL" id="TFW36393.1"/>
    </source>
</evidence>
<feature type="chain" id="PRO_5021293192" evidence="1">
    <location>
        <begin position="23"/>
        <end position="104"/>
    </location>
</feature>
<name>A0A4Y9T8W4_PSEFL</name>
<evidence type="ECO:0000313" key="3">
    <source>
        <dbReference type="Proteomes" id="UP000297322"/>
    </source>
</evidence>
<keyword evidence="1" id="KW-0732">Signal</keyword>
<evidence type="ECO:0000256" key="1">
    <source>
        <dbReference type="SAM" id="SignalP"/>
    </source>
</evidence>